<protein>
    <submittedName>
        <fullName evidence="1">Uncharacterized protein</fullName>
    </submittedName>
</protein>
<dbReference type="AlphaFoldDB" id="A0A8J5N6T0"/>
<dbReference type="Proteomes" id="UP000747542">
    <property type="component" value="Unassembled WGS sequence"/>
</dbReference>
<comment type="caution">
    <text evidence="1">The sequence shown here is derived from an EMBL/GenBank/DDBJ whole genome shotgun (WGS) entry which is preliminary data.</text>
</comment>
<accession>A0A8J5N6T0</accession>
<gene>
    <name evidence="1" type="ORF">Hamer_G023977</name>
</gene>
<proteinExistence type="predicted"/>
<keyword evidence="2" id="KW-1185">Reference proteome</keyword>
<organism evidence="1 2">
    <name type="scientific">Homarus americanus</name>
    <name type="common">American lobster</name>
    <dbReference type="NCBI Taxonomy" id="6706"/>
    <lineage>
        <taxon>Eukaryota</taxon>
        <taxon>Metazoa</taxon>
        <taxon>Ecdysozoa</taxon>
        <taxon>Arthropoda</taxon>
        <taxon>Crustacea</taxon>
        <taxon>Multicrustacea</taxon>
        <taxon>Malacostraca</taxon>
        <taxon>Eumalacostraca</taxon>
        <taxon>Eucarida</taxon>
        <taxon>Decapoda</taxon>
        <taxon>Pleocyemata</taxon>
        <taxon>Astacidea</taxon>
        <taxon>Nephropoidea</taxon>
        <taxon>Nephropidae</taxon>
        <taxon>Homarus</taxon>
    </lineage>
</organism>
<reference evidence="1" key="1">
    <citation type="journal article" date="2021" name="Sci. Adv.">
        <title>The American lobster genome reveals insights on longevity, neural, and immune adaptations.</title>
        <authorList>
            <person name="Polinski J.M."/>
            <person name="Zimin A.V."/>
            <person name="Clark K.F."/>
            <person name="Kohn A.B."/>
            <person name="Sadowski N."/>
            <person name="Timp W."/>
            <person name="Ptitsyn A."/>
            <person name="Khanna P."/>
            <person name="Romanova D.Y."/>
            <person name="Williams P."/>
            <person name="Greenwood S.J."/>
            <person name="Moroz L.L."/>
            <person name="Walt D.R."/>
            <person name="Bodnar A.G."/>
        </authorList>
    </citation>
    <scope>NUCLEOTIDE SEQUENCE</scope>
    <source>
        <strain evidence="1">GMGI-L3</strain>
    </source>
</reference>
<sequence>MGRIGVFGMVGGSDGGRGSGYSATEMGAKGQATKNKRDVLILKEIGCMNLFGMWCIGCRCCREKASEVTMWWL</sequence>
<evidence type="ECO:0000313" key="2">
    <source>
        <dbReference type="Proteomes" id="UP000747542"/>
    </source>
</evidence>
<name>A0A8J5N6T0_HOMAM</name>
<dbReference type="EMBL" id="JAHLQT010007069">
    <property type="protein sequence ID" value="KAG7174741.1"/>
    <property type="molecule type" value="Genomic_DNA"/>
</dbReference>
<evidence type="ECO:0000313" key="1">
    <source>
        <dbReference type="EMBL" id="KAG7174741.1"/>
    </source>
</evidence>